<dbReference type="OrthoDB" id="431557at2759"/>
<dbReference type="GeneID" id="24425968"/>
<evidence type="ECO:0000313" key="6">
    <source>
        <dbReference type="Proteomes" id="UP000002899"/>
    </source>
</evidence>
<evidence type="ECO:0000256" key="3">
    <source>
        <dbReference type="RuleBase" id="RU000551"/>
    </source>
</evidence>
<dbReference type="GO" id="GO:0016787">
    <property type="term" value="F:hydrolase activity"/>
    <property type="evidence" value="ECO:0007669"/>
    <property type="project" value="UniProtKB-KW"/>
</dbReference>
<keyword evidence="3" id="KW-0539">Nucleus</keyword>
<evidence type="ECO:0000256" key="1">
    <source>
        <dbReference type="ARBA" id="ARBA00022942"/>
    </source>
</evidence>
<proteinExistence type="inferred from homology"/>
<name>A0A1N6LXS4_BABMR</name>
<dbReference type="InterPro" id="IPR029055">
    <property type="entry name" value="Ntn_hydrolases_N"/>
</dbReference>
<dbReference type="PROSITE" id="PS51475">
    <property type="entry name" value="PROTEASOME_ALPHA_2"/>
    <property type="match status" value="1"/>
</dbReference>
<evidence type="ECO:0000259" key="4">
    <source>
        <dbReference type="PROSITE" id="PS00388"/>
    </source>
</evidence>
<dbReference type="PANTHER" id="PTHR11599">
    <property type="entry name" value="PROTEASOME SUBUNIT ALPHA/BETA"/>
    <property type="match status" value="1"/>
</dbReference>
<dbReference type="NCBIfam" id="NF003075">
    <property type="entry name" value="PRK03996.1"/>
    <property type="match status" value="1"/>
</dbReference>
<dbReference type="Pfam" id="PF00227">
    <property type="entry name" value="Proteasome"/>
    <property type="match status" value="1"/>
</dbReference>
<dbReference type="SMART" id="SM00948">
    <property type="entry name" value="Proteasome_A_N"/>
    <property type="match status" value="1"/>
</dbReference>
<reference evidence="5 6" key="1">
    <citation type="journal article" date="2012" name="Nucleic Acids Res.">
        <title>Sequencing of the smallest Apicomplexan genome from the human pathogen Babesia microti.</title>
        <authorList>
            <person name="Cornillot E."/>
            <person name="Hadj-Kaddour K."/>
            <person name="Dassouli A."/>
            <person name="Noel B."/>
            <person name="Ranwez V."/>
            <person name="Vacherie B."/>
            <person name="Augagneur Y."/>
            <person name="Bres V."/>
            <person name="Duclos A."/>
            <person name="Randazzo S."/>
            <person name="Carcy B."/>
            <person name="Debierre-Grockiego F."/>
            <person name="Delbecq S."/>
            <person name="Moubri-Menage K."/>
            <person name="Shams-Eldin H."/>
            <person name="Usmani-Brown S."/>
            <person name="Bringaud F."/>
            <person name="Wincker P."/>
            <person name="Vivares C.P."/>
            <person name="Schwarz R.T."/>
            <person name="Schetters T.P."/>
            <person name="Krause P.J."/>
            <person name="Gorenflot A."/>
            <person name="Berry V."/>
            <person name="Barbe V."/>
            <person name="Ben Mamoun C."/>
        </authorList>
    </citation>
    <scope>NUCLEOTIDE SEQUENCE [LARGE SCALE GENOMIC DNA]</scope>
    <source>
        <strain evidence="5 6">RI</strain>
    </source>
</reference>
<dbReference type="Gene3D" id="3.60.20.10">
    <property type="entry name" value="Glutamine Phosphoribosylpyrophosphate, subunit 1, domain 1"/>
    <property type="match status" value="1"/>
</dbReference>
<gene>
    <name evidence="5" type="ORF">BmR1_04g06615</name>
</gene>
<dbReference type="KEGG" id="bmic:BmR1_04g06615"/>
<evidence type="ECO:0000256" key="2">
    <source>
        <dbReference type="PROSITE-ProRule" id="PRU00808"/>
    </source>
</evidence>
<organism evidence="5 6">
    <name type="scientific">Babesia microti (strain RI)</name>
    <dbReference type="NCBI Taxonomy" id="1133968"/>
    <lineage>
        <taxon>Eukaryota</taxon>
        <taxon>Sar</taxon>
        <taxon>Alveolata</taxon>
        <taxon>Apicomplexa</taxon>
        <taxon>Aconoidasida</taxon>
        <taxon>Piroplasmida</taxon>
        <taxon>Babesiidae</taxon>
        <taxon>Babesia</taxon>
    </lineage>
</organism>
<dbReference type="InterPro" id="IPR050115">
    <property type="entry name" value="Proteasome_alpha"/>
</dbReference>
<keyword evidence="3" id="KW-0963">Cytoplasm</keyword>
<dbReference type="GO" id="GO:0005634">
    <property type="term" value="C:nucleus"/>
    <property type="evidence" value="ECO:0007669"/>
    <property type="project" value="UniProtKB-SubCell"/>
</dbReference>
<dbReference type="InterPro" id="IPR000426">
    <property type="entry name" value="Proteasome_asu_N"/>
</dbReference>
<feature type="domain" description="Proteasome alpha-type subunits" evidence="4">
    <location>
        <begin position="4"/>
        <end position="26"/>
    </location>
</feature>
<accession>A0A1N6LXS4</accession>
<dbReference type="PROSITE" id="PS00388">
    <property type="entry name" value="PROTEASOME_ALPHA_1"/>
    <property type="match status" value="1"/>
</dbReference>
<dbReference type="RefSeq" id="XP_021337746.1">
    <property type="nucleotide sequence ID" value="XM_021482527.1"/>
</dbReference>
<comment type="subcellular location">
    <subcellularLocation>
        <location evidence="3">Cytoplasm</location>
    </subcellularLocation>
    <subcellularLocation>
        <location evidence="3">Nucleus</location>
    </subcellularLocation>
</comment>
<evidence type="ECO:0000313" key="5">
    <source>
        <dbReference type="EMBL" id="SIO73675.1"/>
    </source>
</evidence>
<keyword evidence="5" id="KW-0378">Hydrolase</keyword>
<protein>
    <recommendedName>
        <fullName evidence="3">Proteasome subunit alpha type</fullName>
    </recommendedName>
</protein>
<dbReference type="SUPFAM" id="SSF56235">
    <property type="entry name" value="N-terminal nucleophile aminohydrolases (Ntn hydrolases)"/>
    <property type="match status" value="1"/>
</dbReference>
<dbReference type="Proteomes" id="UP000002899">
    <property type="component" value="Chromosome IV"/>
</dbReference>
<dbReference type="EMBL" id="LN871599">
    <property type="protein sequence ID" value="SIO73675.1"/>
    <property type="molecule type" value="Genomic_DNA"/>
</dbReference>
<dbReference type="VEuPathDB" id="PiroplasmaDB:BmR1_04g06615"/>
<sequence>MSRYDSRTTTFSPEGRMYQVEYALEAINNASLTIGILSKEGVVLVADKPVSSTLLGDSYSLEKLYKIDDHIFCAIAGLTADADTLINLCRLYAQRHVYTFGEPQYLEEHVSQICDHKQSYTQYGGLRPFGVSFLFAGWDKRCGFQLFHTDPSGNFAGWNAMAVGMNGQSAQSMLKEKWNEKLTLNEALELSLHVLVKAIDLSKPKADKIELGTITYNSTINKTEIKFMSTEEISVILENSLKKYQDNSSDVHN</sequence>
<dbReference type="GO" id="GO:0019773">
    <property type="term" value="C:proteasome core complex, alpha-subunit complex"/>
    <property type="evidence" value="ECO:0007669"/>
    <property type="project" value="UniProtKB-UniRule"/>
</dbReference>
<comment type="subunit">
    <text evidence="3">The 26S proteasome consists of a 20S proteasome core and two 19S regulatory subunits.</text>
</comment>
<reference evidence="5 6" key="2">
    <citation type="journal article" date="2013" name="PLoS ONE">
        <title>Whole genome mapping and re-organization of the nuclear and mitochondrial genomes of Babesia microti isolates.</title>
        <authorList>
            <person name="Cornillot E."/>
            <person name="Dassouli A."/>
            <person name="Garg A."/>
            <person name="Pachikara N."/>
            <person name="Randazzo S."/>
            <person name="Depoix D."/>
            <person name="Carcy B."/>
            <person name="Delbecq S."/>
            <person name="Frutos R."/>
            <person name="Silva J.C."/>
            <person name="Sutton R."/>
            <person name="Krause P.J."/>
            <person name="Mamoun C.B."/>
        </authorList>
    </citation>
    <scope>NUCLEOTIDE SEQUENCE [LARGE SCALE GENOMIC DNA]</scope>
    <source>
        <strain evidence="5 6">RI</strain>
    </source>
</reference>
<keyword evidence="1 2" id="KW-0647">Proteasome</keyword>
<dbReference type="Pfam" id="PF10584">
    <property type="entry name" value="Proteasome_A_N"/>
    <property type="match status" value="1"/>
</dbReference>
<dbReference type="InterPro" id="IPR023332">
    <property type="entry name" value="Proteasome_alpha-type"/>
</dbReference>
<dbReference type="InterPro" id="IPR001353">
    <property type="entry name" value="Proteasome_sua/b"/>
</dbReference>
<dbReference type="GO" id="GO:0006511">
    <property type="term" value="P:ubiquitin-dependent protein catabolic process"/>
    <property type="evidence" value="ECO:0007669"/>
    <property type="project" value="InterPro"/>
</dbReference>
<dbReference type="GO" id="GO:0005737">
    <property type="term" value="C:cytoplasm"/>
    <property type="evidence" value="ECO:0007669"/>
    <property type="project" value="UniProtKB-SubCell"/>
</dbReference>
<dbReference type="AlphaFoldDB" id="A0A1N6LXS4"/>
<comment type="similarity">
    <text evidence="2 3">Belongs to the peptidase T1A family.</text>
</comment>
<reference evidence="5 6" key="3">
    <citation type="journal article" date="2016" name="Sci. Rep.">
        <title>Genome-wide diversity and gene expression profiling of Babesia microti isolates identify polymorphic genes that mediate host-pathogen interactions.</title>
        <authorList>
            <person name="Silva J.C."/>
            <person name="Cornillot E."/>
            <person name="McCracken C."/>
            <person name="Usmani-Brown S."/>
            <person name="Dwivedi A."/>
            <person name="Ifeonu O.O."/>
            <person name="Crabtree J."/>
            <person name="Gotia H.T."/>
            <person name="Virji A.Z."/>
            <person name="Reynes C."/>
            <person name="Colinge J."/>
            <person name="Kumar V."/>
            <person name="Lawres L."/>
            <person name="Pazzi J.E."/>
            <person name="Pablo J.V."/>
            <person name="Hung C."/>
            <person name="Brancato J."/>
            <person name="Kumari P."/>
            <person name="Orvis J."/>
            <person name="Tretina K."/>
            <person name="Chibucos M."/>
            <person name="Ott S."/>
            <person name="Sadzewicz L."/>
            <person name="Sengamalay N."/>
            <person name="Shetty A.C."/>
            <person name="Su Q."/>
            <person name="Tallon L."/>
            <person name="Fraser C.M."/>
            <person name="Frutos R."/>
            <person name="Molina D.M."/>
            <person name="Krause P.J."/>
            <person name="Ben Mamoun C."/>
        </authorList>
    </citation>
    <scope>NUCLEOTIDE SEQUENCE [LARGE SCALE GENOMIC DNA]</scope>
    <source>
        <strain evidence="5 6">RI</strain>
    </source>
</reference>
<keyword evidence="6" id="KW-1185">Reference proteome</keyword>